<evidence type="ECO:0000256" key="17">
    <source>
        <dbReference type="SAM" id="MobiDB-lite"/>
    </source>
</evidence>
<protein>
    <recommendedName>
        <fullName evidence="15">ADP-ribosylation factor GTPase-activating protein 3</fullName>
    </recommendedName>
</protein>
<proteinExistence type="predicted"/>
<dbReference type="SMART" id="SM00105">
    <property type="entry name" value="ArfGap"/>
    <property type="match status" value="1"/>
</dbReference>
<feature type="region of interest" description="Disordered" evidence="17">
    <location>
        <begin position="220"/>
        <end position="319"/>
    </location>
</feature>
<evidence type="ECO:0000256" key="14">
    <source>
        <dbReference type="ARBA" id="ARBA00037105"/>
    </source>
</evidence>
<keyword evidence="7" id="KW-0479">Metal-binding</keyword>
<evidence type="ECO:0000256" key="16">
    <source>
        <dbReference type="PROSITE-ProRule" id="PRU00288"/>
    </source>
</evidence>
<keyword evidence="12" id="KW-0333">Golgi apparatus</keyword>
<feature type="compositionally biased region" description="Polar residues" evidence="17">
    <location>
        <begin position="306"/>
        <end position="315"/>
    </location>
</feature>
<dbReference type="SUPFAM" id="SSF57863">
    <property type="entry name" value="ArfGap/RecO-like zinc finger"/>
    <property type="match status" value="1"/>
</dbReference>
<keyword evidence="13" id="KW-0472">Membrane</keyword>
<comment type="subcellular location">
    <subcellularLocation>
        <location evidence="2">Cytoplasm</location>
    </subcellularLocation>
    <subcellularLocation>
        <location evidence="1">Golgi apparatus membrane</location>
        <topology evidence="1">Peripheral membrane protein</topology>
        <orientation evidence="1">Cytoplasmic side</orientation>
    </subcellularLocation>
</comment>
<evidence type="ECO:0000256" key="10">
    <source>
        <dbReference type="ARBA" id="ARBA00022892"/>
    </source>
</evidence>
<evidence type="ECO:0000256" key="2">
    <source>
        <dbReference type="ARBA" id="ARBA00004496"/>
    </source>
</evidence>
<keyword evidence="9" id="KW-0862">Zinc</keyword>
<dbReference type="GeneTree" id="ENSGT00940000158466"/>
<evidence type="ECO:0000256" key="8">
    <source>
        <dbReference type="ARBA" id="ARBA00022771"/>
    </source>
</evidence>
<dbReference type="GO" id="GO:0048205">
    <property type="term" value="P:COPI coating of Golgi vesicle"/>
    <property type="evidence" value="ECO:0007669"/>
    <property type="project" value="TreeGrafter"/>
</dbReference>
<name>A0A8C1EC49_CYPCA</name>
<reference evidence="19" key="1">
    <citation type="submission" date="2025-08" db="UniProtKB">
        <authorList>
            <consortium name="Ensembl"/>
        </authorList>
    </citation>
    <scope>IDENTIFICATION</scope>
</reference>
<keyword evidence="11" id="KW-0653">Protein transport</keyword>
<keyword evidence="3" id="KW-0813">Transport</keyword>
<feature type="compositionally biased region" description="Polar residues" evidence="17">
    <location>
        <begin position="284"/>
        <end position="296"/>
    </location>
</feature>
<dbReference type="InterPro" id="IPR001164">
    <property type="entry name" value="ArfGAP_dom"/>
</dbReference>
<dbReference type="FunFam" id="1.10.220.150:FF:000004">
    <property type="entry name" value="Putative ADP-ribosylation factor GTPase-activating protein 2"/>
    <property type="match status" value="1"/>
</dbReference>
<keyword evidence="6" id="KW-0597">Phosphoprotein</keyword>
<dbReference type="InterPro" id="IPR038508">
    <property type="entry name" value="ArfGAP_dom_sf"/>
</dbReference>
<sequence length="553" mass="60603">MTRAAVCVSAASACVPPISARRARDVTAGGSALLLWERVQTLQRSRFPAAVSMTDPSKHDITAVLKRLRSVPTNKVCFDCSVKNPSWASITYGVFLCIDCSGTHRSLGVHLSFVRSTELDSNWSWYQLRCMQVGGNASASAFFSQHGCITNAANAKYNSRAAALYRERIKSLATQATRQHGTELWLDSQAPLSPTSPLDKHQDFFTQHTQTPLREGFRVQMNTSPPQDEVQDKNNNGESEVGPSVEQLSVSPSSAADLSSLIKKKHTTGKKAAGSRKAGLGAQKVSSQSFSAQQKRAQAVDRQQEEMSPQKSSSAEPEVLSLSHAYESLEVQRRKDEVKLSRLDSKKQEQAERLGMGFGGRSGLSHSVMEDMQIIQQESPAPSSSSRRVYEEDEEQEDRRFSSRLLDEPAGSSDLFFSQWKGATKQTDVYMDADERVSARRKEPQPVSDDAQRKFANAKAISSDMFFGKQDNAEYEVRARLENFSGSSAISSADLFDEQKKAAAASSGSYSLSRVLPAVPDMMQFKSGVRSVAGKLSGMASGVVSSIQDRYNT</sequence>
<organism evidence="19 20">
    <name type="scientific">Cyprinus carpio carpio</name>
    <dbReference type="NCBI Taxonomy" id="630221"/>
    <lineage>
        <taxon>Eukaryota</taxon>
        <taxon>Metazoa</taxon>
        <taxon>Chordata</taxon>
        <taxon>Craniata</taxon>
        <taxon>Vertebrata</taxon>
        <taxon>Euteleostomi</taxon>
        <taxon>Actinopterygii</taxon>
        <taxon>Neopterygii</taxon>
        <taxon>Teleostei</taxon>
        <taxon>Ostariophysi</taxon>
        <taxon>Cypriniformes</taxon>
        <taxon>Cyprinidae</taxon>
        <taxon>Cyprininae</taxon>
        <taxon>Cyprinus</taxon>
    </lineage>
</organism>
<evidence type="ECO:0000256" key="3">
    <source>
        <dbReference type="ARBA" id="ARBA00022448"/>
    </source>
</evidence>
<evidence type="ECO:0000256" key="5">
    <source>
        <dbReference type="ARBA" id="ARBA00022490"/>
    </source>
</evidence>
<evidence type="ECO:0000256" key="9">
    <source>
        <dbReference type="ARBA" id="ARBA00022833"/>
    </source>
</evidence>
<feature type="compositionally biased region" description="Polar residues" evidence="17">
    <location>
        <begin position="376"/>
        <end position="387"/>
    </location>
</feature>
<evidence type="ECO:0000256" key="12">
    <source>
        <dbReference type="ARBA" id="ARBA00023034"/>
    </source>
</evidence>
<evidence type="ECO:0000256" key="4">
    <source>
        <dbReference type="ARBA" id="ARBA00022468"/>
    </source>
</evidence>
<dbReference type="PANTHER" id="PTHR45686">
    <property type="entry name" value="ADP-RIBOSYLATION FACTOR GTPASE ACTIVATING PROTEIN 3, ISOFORM H-RELATED"/>
    <property type="match status" value="1"/>
</dbReference>
<accession>A0A8C1EC49</accession>
<feature type="region of interest" description="Disordered" evidence="17">
    <location>
        <begin position="331"/>
        <end position="364"/>
    </location>
</feature>
<dbReference type="GO" id="GO:0005096">
    <property type="term" value="F:GTPase activator activity"/>
    <property type="evidence" value="ECO:0007669"/>
    <property type="project" value="UniProtKB-KW"/>
</dbReference>
<evidence type="ECO:0000313" key="20">
    <source>
        <dbReference type="Proteomes" id="UP001108240"/>
    </source>
</evidence>
<feature type="domain" description="Arf-GAP" evidence="18">
    <location>
        <begin position="62"/>
        <end position="179"/>
    </location>
</feature>
<dbReference type="InterPro" id="IPR037278">
    <property type="entry name" value="ARFGAP/RecO"/>
</dbReference>
<feature type="compositionally biased region" description="Basic and acidic residues" evidence="17">
    <location>
        <begin position="331"/>
        <end position="352"/>
    </location>
</feature>
<comment type="function">
    <text evidence="14">GTPase-activating protein (GAP) for ADP ribosylation factor 1 (ARF1). Hydrolysis of ARF1-bound GTP may lead to dissociation of coatomer from Golgi-derived membranes to allow fusion with target membranes.</text>
</comment>
<reference evidence="19" key="2">
    <citation type="submission" date="2025-09" db="UniProtKB">
        <authorList>
            <consortium name="Ensembl"/>
        </authorList>
    </citation>
    <scope>IDENTIFICATION</scope>
</reference>
<dbReference type="Proteomes" id="UP001108240">
    <property type="component" value="Unplaced"/>
</dbReference>
<dbReference type="Pfam" id="PF01412">
    <property type="entry name" value="ArfGap"/>
    <property type="match status" value="1"/>
</dbReference>
<evidence type="ECO:0000259" key="18">
    <source>
        <dbReference type="PROSITE" id="PS50115"/>
    </source>
</evidence>
<dbReference type="GO" id="GO:0015031">
    <property type="term" value="P:protein transport"/>
    <property type="evidence" value="ECO:0007669"/>
    <property type="project" value="UniProtKB-KW"/>
</dbReference>
<evidence type="ECO:0000256" key="13">
    <source>
        <dbReference type="ARBA" id="ARBA00023136"/>
    </source>
</evidence>
<keyword evidence="4" id="KW-0343">GTPase activation</keyword>
<evidence type="ECO:0000313" key="19">
    <source>
        <dbReference type="Ensembl" id="ENSCCRP00000075056.2"/>
    </source>
</evidence>
<evidence type="ECO:0000256" key="6">
    <source>
        <dbReference type="ARBA" id="ARBA00022553"/>
    </source>
</evidence>
<evidence type="ECO:0000256" key="1">
    <source>
        <dbReference type="ARBA" id="ARBA00004255"/>
    </source>
</evidence>
<dbReference type="Gene3D" id="1.10.220.150">
    <property type="entry name" value="Arf GTPase activating protein"/>
    <property type="match status" value="1"/>
</dbReference>
<dbReference type="PROSITE" id="PS50115">
    <property type="entry name" value="ARFGAP"/>
    <property type="match status" value="1"/>
</dbReference>
<dbReference type="GO" id="GO:0000139">
    <property type="term" value="C:Golgi membrane"/>
    <property type="evidence" value="ECO:0007669"/>
    <property type="project" value="UniProtKB-SubCell"/>
</dbReference>
<feature type="compositionally biased region" description="Low complexity" evidence="17">
    <location>
        <begin position="248"/>
        <end position="261"/>
    </location>
</feature>
<dbReference type="Ensembl" id="ENSCCRT00000081365.2">
    <property type="protein sequence ID" value="ENSCCRP00000075056.2"/>
    <property type="gene ID" value="ENSCCRG00000040543.2"/>
</dbReference>
<evidence type="ECO:0000256" key="11">
    <source>
        <dbReference type="ARBA" id="ARBA00022927"/>
    </source>
</evidence>
<keyword evidence="8 16" id="KW-0863">Zinc-finger</keyword>
<evidence type="ECO:0000256" key="15">
    <source>
        <dbReference type="ARBA" id="ARBA00039243"/>
    </source>
</evidence>
<keyword evidence="5" id="KW-0963">Cytoplasm</keyword>
<dbReference type="AlphaFoldDB" id="A0A8C1EC49"/>
<dbReference type="PANTHER" id="PTHR45686:SF1">
    <property type="entry name" value="ADP-RIBOSYLATION FACTOR GTPASE-ACTIVATING PROTEIN 3"/>
    <property type="match status" value="1"/>
</dbReference>
<feature type="region of interest" description="Disordered" evidence="17">
    <location>
        <begin position="376"/>
        <end position="405"/>
    </location>
</feature>
<keyword evidence="10" id="KW-0931">ER-Golgi transport</keyword>
<dbReference type="PRINTS" id="PR00405">
    <property type="entry name" value="REVINTRACTNG"/>
</dbReference>
<dbReference type="GO" id="GO:0008270">
    <property type="term" value="F:zinc ion binding"/>
    <property type="evidence" value="ECO:0007669"/>
    <property type="project" value="UniProtKB-KW"/>
</dbReference>
<dbReference type="OMA" id="ENGPSKV"/>
<keyword evidence="20" id="KW-1185">Reference proteome</keyword>
<evidence type="ECO:0000256" key="7">
    <source>
        <dbReference type="ARBA" id="ARBA00022723"/>
    </source>
</evidence>